<comment type="caution">
    <text evidence="1">The sequence shown here is derived from an EMBL/GenBank/DDBJ whole genome shotgun (WGS) entry which is preliminary data.</text>
</comment>
<name>A0A166AJ94_9EURY</name>
<evidence type="ECO:0000313" key="1">
    <source>
        <dbReference type="EMBL" id="KZX12099.1"/>
    </source>
</evidence>
<dbReference type="RefSeq" id="WP_157078706.1">
    <property type="nucleotide sequence ID" value="NZ_LWMT01000235.1"/>
</dbReference>
<evidence type="ECO:0000313" key="2">
    <source>
        <dbReference type="Proteomes" id="UP000077066"/>
    </source>
</evidence>
<gene>
    <name evidence="1" type="ORF">MBFIL_12290</name>
</gene>
<keyword evidence="2" id="KW-1185">Reference proteome</keyword>
<sequence length="52" mass="6153">MNNEKNLDAMKFKMQLQENAWKKTGAKNLHEYVEYVNKVTNKLPSKKNIKTI</sequence>
<organism evidence="1 2">
    <name type="scientific">Methanobrevibacter filiformis</name>
    <dbReference type="NCBI Taxonomy" id="55758"/>
    <lineage>
        <taxon>Archaea</taxon>
        <taxon>Methanobacteriati</taxon>
        <taxon>Methanobacteriota</taxon>
        <taxon>Methanomada group</taxon>
        <taxon>Methanobacteria</taxon>
        <taxon>Methanobacteriales</taxon>
        <taxon>Methanobacteriaceae</taxon>
        <taxon>Methanobrevibacter</taxon>
    </lineage>
</organism>
<dbReference type="EMBL" id="LWMT01000235">
    <property type="protein sequence ID" value="KZX12099.1"/>
    <property type="molecule type" value="Genomic_DNA"/>
</dbReference>
<protein>
    <submittedName>
        <fullName evidence="1">Uncharacterized protein</fullName>
    </submittedName>
</protein>
<proteinExistence type="predicted"/>
<dbReference type="Proteomes" id="UP000077066">
    <property type="component" value="Unassembled WGS sequence"/>
</dbReference>
<dbReference type="OrthoDB" id="380123at2157"/>
<dbReference type="AlphaFoldDB" id="A0A166AJ94"/>
<dbReference type="STRING" id="55758.MBFIL_12290"/>
<accession>A0A166AJ94</accession>
<reference evidence="1 2" key="1">
    <citation type="submission" date="2016-04" db="EMBL/GenBank/DDBJ databases">
        <title>Genome sequence of Methanobrevibacter filiformis DSM 11501.</title>
        <authorList>
            <person name="Poehlein A."/>
            <person name="Seedorf H."/>
            <person name="Daniel R."/>
        </authorList>
    </citation>
    <scope>NUCLEOTIDE SEQUENCE [LARGE SCALE GENOMIC DNA]</scope>
    <source>
        <strain evidence="1 2">DSM 11501</strain>
    </source>
</reference>
<dbReference type="PATRIC" id="fig|55758.3.peg.1408"/>